<dbReference type="SUPFAM" id="SSF82153">
    <property type="entry name" value="FAS1 domain"/>
    <property type="match status" value="1"/>
</dbReference>
<name>A0A1G9RR35_9SPHI</name>
<organism evidence="1 2">
    <name type="scientific">Pedobacter steynii</name>
    <dbReference type="NCBI Taxonomy" id="430522"/>
    <lineage>
        <taxon>Bacteria</taxon>
        <taxon>Pseudomonadati</taxon>
        <taxon>Bacteroidota</taxon>
        <taxon>Sphingobacteriia</taxon>
        <taxon>Sphingobacteriales</taxon>
        <taxon>Sphingobacteriaceae</taxon>
        <taxon>Pedobacter</taxon>
    </lineage>
</organism>
<evidence type="ECO:0000313" key="2">
    <source>
        <dbReference type="Proteomes" id="UP000183200"/>
    </source>
</evidence>
<evidence type="ECO:0000313" key="1">
    <source>
        <dbReference type="EMBL" id="SDM25646.1"/>
    </source>
</evidence>
<sequence>MKNTTYKTIALLGVIFILIASACKKKDYFVDGGLAQQSEAEKSMSTYDFLAGRSNHMFDSLVKIINLTNTKALVNTNNITFYAASNEAVIRFQQRLNASDKLAPRPLSKIGLDTLKLLLNRFIIPGNRITLEQAVADKLKTYKDNNTDSINIASAGGGINAGSSIQTSAFRMYYEHRKIKKVDSVNYGSDIQTHNLITANARVHVLANGANFACGLKLKYYR</sequence>
<dbReference type="EMBL" id="FNGY01000003">
    <property type="protein sequence ID" value="SDM25646.1"/>
    <property type="molecule type" value="Genomic_DNA"/>
</dbReference>
<proteinExistence type="predicted"/>
<dbReference type="Gene3D" id="2.30.180.10">
    <property type="entry name" value="FAS1 domain"/>
    <property type="match status" value="1"/>
</dbReference>
<dbReference type="Proteomes" id="UP000183200">
    <property type="component" value="Unassembled WGS sequence"/>
</dbReference>
<dbReference type="InterPro" id="IPR036378">
    <property type="entry name" value="FAS1_dom_sf"/>
</dbReference>
<dbReference type="AlphaFoldDB" id="A0A1G9RR35"/>
<accession>A0A1G9RR35</accession>
<keyword evidence="2" id="KW-1185">Reference proteome</keyword>
<protein>
    <recommendedName>
        <fullName evidence="3">Fasciclin domain-containing protein</fullName>
    </recommendedName>
</protein>
<dbReference type="PROSITE" id="PS51257">
    <property type="entry name" value="PROKAR_LIPOPROTEIN"/>
    <property type="match status" value="1"/>
</dbReference>
<gene>
    <name evidence="1" type="ORF">SAMN05421820_103327</name>
</gene>
<reference evidence="2" key="1">
    <citation type="submission" date="2016-10" db="EMBL/GenBank/DDBJ databases">
        <authorList>
            <person name="Varghese N."/>
            <person name="Submissions S."/>
        </authorList>
    </citation>
    <scope>NUCLEOTIDE SEQUENCE [LARGE SCALE GENOMIC DNA]</scope>
    <source>
        <strain evidence="2">DSM 19110</strain>
    </source>
</reference>
<evidence type="ECO:0008006" key="3">
    <source>
        <dbReference type="Google" id="ProtNLM"/>
    </source>
</evidence>